<evidence type="ECO:0000313" key="4">
    <source>
        <dbReference type="EMBL" id="VEV97929.1"/>
    </source>
</evidence>
<keyword evidence="1 2" id="KW-0378">Hydrolase</keyword>
<accession>A0A653E5C6</accession>
<dbReference type="Gene3D" id="3.90.1140.10">
    <property type="entry name" value="Cyclic phosphodiesterase"/>
    <property type="match status" value="1"/>
</dbReference>
<proteinExistence type="inferred from homology"/>
<feature type="active site" description="Proton acceptor" evidence="2">
    <location>
        <position position="134"/>
    </location>
</feature>
<dbReference type="PANTHER" id="PTHR35561">
    <property type="entry name" value="RNA 2',3'-CYCLIC PHOSPHODIESTERASE"/>
    <property type="match status" value="1"/>
</dbReference>
<dbReference type="RefSeq" id="WP_150548620.1">
    <property type="nucleotide sequence ID" value="NZ_LR215729.2"/>
</dbReference>
<sequence>MSPSTPEPQLPQKRLFFALPCAQPQRKAIAQWRRELGLRNGSPVPSENFHLTLLFLGAVELDQIEQVCQAAATVSRPQSPLRITLDRFELWQRNALLMLTPSQPPKALGQLAYALQQALLPLGLGAEAKEFRPHVTLSRRFNSTLPESPSEPEFWLKCDYFALFESHQGRYREIARWPLDGI</sequence>
<comment type="similarity">
    <text evidence="2">Belongs to the 2H phosphoesterase superfamily. ThpR family.</text>
</comment>
<gene>
    <name evidence="4" type="ORF">PMYSY11_2884</name>
</gene>
<dbReference type="InterPro" id="IPR009097">
    <property type="entry name" value="Cyclic_Pdiesterase"/>
</dbReference>
<comment type="function">
    <text evidence="2">Hydrolyzes RNA 2',3'-cyclic phosphodiester to an RNA 2'-phosphomonoester.</text>
</comment>
<protein>
    <recommendedName>
        <fullName evidence="2">RNA 2',3'-cyclic phosphodiesterase</fullName>
        <shortName evidence="2">RNA 2',3'-CPDase</shortName>
        <ecNumber evidence="2">3.1.4.58</ecNumber>
    </recommendedName>
</protein>
<comment type="catalytic activity">
    <reaction evidence="2">
        <text>a 3'-end 2',3'-cyclophospho-ribonucleotide-RNA + H2O = a 3'-end 2'-phospho-ribonucleotide-RNA + H(+)</text>
        <dbReference type="Rhea" id="RHEA:11828"/>
        <dbReference type="Rhea" id="RHEA-COMP:10464"/>
        <dbReference type="Rhea" id="RHEA-COMP:17353"/>
        <dbReference type="ChEBI" id="CHEBI:15377"/>
        <dbReference type="ChEBI" id="CHEBI:15378"/>
        <dbReference type="ChEBI" id="CHEBI:83064"/>
        <dbReference type="ChEBI" id="CHEBI:173113"/>
        <dbReference type="EC" id="3.1.4.58"/>
    </reaction>
</comment>
<evidence type="ECO:0000259" key="3">
    <source>
        <dbReference type="Pfam" id="PF02834"/>
    </source>
</evidence>
<dbReference type="PANTHER" id="PTHR35561:SF1">
    <property type="entry name" value="RNA 2',3'-CYCLIC PHOSPHODIESTERASE"/>
    <property type="match status" value="1"/>
</dbReference>
<dbReference type="AlphaFoldDB" id="A0A653E5C6"/>
<feature type="short sequence motif" description="HXTX 2" evidence="2">
    <location>
        <begin position="134"/>
        <end position="137"/>
    </location>
</feature>
<name>A0A653E5C6_9PSED</name>
<reference evidence="4" key="1">
    <citation type="submission" date="2019-02" db="EMBL/GenBank/DDBJ databases">
        <authorList>
            <consortium name="Genoscope - CEA"/>
            <person name="William W."/>
        </authorList>
    </citation>
    <scope>NUCLEOTIDE SEQUENCE [LARGE SCALE GENOMIC DNA]</scope>
    <source>
        <strain evidence="4">YSy11</strain>
    </source>
</reference>
<feature type="domain" description="Phosphoesterase HXTX" evidence="3">
    <location>
        <begin position="20"/>
        <end position="92"/>
    </location>
</feature>
<feature type="short sequence motif" description="HXTX 1" evidence="2">
    <location>
        <begin position="50"/>
        <end position="53"/>
    </location>
</feature>
<feature type="active site" description="Proton donor" evidence="2">
    <location>
        <position position="50"/>
    </location>
</feature>
<evidence type="ECO:0000256" key="2">
    <source>
        <dbReference type="HAMAP-Rule" id="MF_01940"/>
    </source>
</evidence>
<dbReference type="GO" id="GO:0004113">
    <property type="term" value="F:2',3'-cyclic-nucleotide 3'-phosphodiesterase activity"/>
    <property type="evidence" value="ECO:0007669"/>
    <property type="project" value="InterPro"/>
</dbReference>
<dbReference type="EMBL" id="LR215729">
    <property type="protein sequence ID" value="VEV97929.1"/>
    <property type="molecule type" value="Genomic_DNA"/>
</dbReference>
<feature type="domain" description="Phosphoesterase HXTX" evidence="3">
    <location>
        <begin position="101"/>
        <end position="168"/>
    </location>
</feature>
<dbReference type="InterPro" id="IPR014051">
    <property type="entry name" value="Phosphoesterase_HXTX"/>
</dbReference>
<dbReference type="InterPro" id="IPR004175">
    <property type="entry name" value="RNA_CPDase"/>
</dbReference>
<dbReference type="EC" id="3.1.4.58" evidence="2"/>
<evidence type="ECO:0000256" key="1">
    <source>
        <dbReference type="ARBA" id="ARBA00022801"/>
    </source>
</evidence>
<dbReference type="Pfam" id="PF02834">
    <property type="entry name" value="LigT_PEase"/>
    <property type="match status" value="2"/>
</dbReference>
<dbReference type="NCBIfam" id="TIGR02258">
    <property type="entry name" value="2_5_ligase"/>
    <property type="match status" value="1"/>
</dbReference>
<dbReference type="GO" id="GO:0008664">
    <property type="term" value="F:RNA 2',3'-cyclic 3'-phosphodiesterase activity"/>
    <property type="evidence" value="ECO:0007669"/>
    <property type="project" value="UniProtKB-EC"/>
</dbReference>
<dbReference type="SUPFAM" id="SSF55144">
    <property type="entry name" value="LigT-like"/>
    <property type="match status" value="1"/>
</dbReference>
<organism evidence="4">
    <name type="scientific">Pseudomonas marincola</name>
    <dbReference type="NCBI Taxonomy" id="437900"/>
    <lineage>
        <taxon>Bacteria</taxon>
        <taxon>Pseudomonadati</taxon>
        <taxon>Pseudomonadota</taxon>
        <taxon>Gammaproteobacteria</taxon>
        <taxon>Pseudomonadales</taxon>
        <taxon>Pseudomonadaceae</taxon>
        <taxon>Pseudomonas</taxon>
    </lineage>
</organism>
<dbReference type="HAMAP" id="MF_01940">
    <property type="entry name" value="RNA_CPDase"/>
    <property type="match status" value="1"/>
</dbReference>